<reference evidence="2 3" key="1">
    <citation type="submission" date="2018-02" db="EMBL/GenBank/DDBJ databases">
        <title>The draft genome of Sphingobacterium gobiense H7.</title>
        <authorList>
            <person name="Li L."/>
            <person name="Liu L."/>
            <person name="Zhang X."/>
            <person name="Wang T."/>
            <person name="Liang L."/>
        </authorList>
    </citation>
    <scope>NUCLEOTIDE SEQUENCE [LARGE SCALE GENOMIC DNA]</scope>
    <source>
        <strain evidence="2 3">ACCC 05757</strain>
    </source>
</reference>
<dbReference type="Proteomes" id="UP000238642">
    <property type="component" value="Unassembled WGS sequence"/>
</dbReference>
<sequence>MTKNTPLTEMSTEELIKNQKTMGTATAALAGLLASLFILSVYKWITKGFTSLIVVPLALLPIVFVNLKKLKEIKEELEIRDKDVTK</sequence>
<comment type="caution">
    <text evidence="2">The sequence shown here is derived from an EMBL/GenBank/DDBJ whole genome shotgun (WGS) entry which is preliminary data.</text>
</comment>
<evidence type="ECO:0000313" key="3">
    <source>
        <dbReference type="Proteomes" id="UP000238642"/>
    </source>
</evidence>
<dbReference type="AlphaFoldDB" id="A0A2S9JU69"/>
<name>A0A2S9JU69_9SPHI</name>
<feature type="transmembrane region" description="Helical" evidence="1">
    <location>
        <begin position="48"/>
        <end position="67"/>
    </location>
</feature>
<feature type="transmembrane region" description="Helical" evidence="1">
    <location>
        <begin position="21"/>
        <end position="42"/>
    </location>
</feature>
<dbReference type="EMBL" id="PVBS01000001">
    <property type="protein sequence ID" value="PRD56804.1"/>
    <property type="molecule type" value="Genomic_DNA"/>
</dbReference>
<keyword evidence="3" id="KW-1185">Reference proteome</keyword>
<evidence type="ECO:0000313" key="2">
    <source>
        <dbReference type="EMBL" id="PRD56804.1"/>
    </source>
</evidence>
<proteinExistence type="predicted"/>
<evidence type="ECO:0000256" key="1">
    <source>
        <dbReference type="SAM" id="Phobius"/>
    </source>
</evidence>
<keyword evidence="1" id="KW-0472">Membrane</keyword>
<keyword evidence="1" id="KW-0812">Transmembrane</keyword>
<protein>
    <submittedName>
        <fullName evidence="2">Redox-active disulfide protein 2</fullName>
    </submittedName>
</protein>
<organism evidence="2 3">
    <name type="scientific">Sphingobacterium gobiense</name>
    <dbReference type="NCBI Taxonomy" id="1382456"/>
    <lineage>
        <taxon>Bacteria</taxon>
        <taxon>Pseudomonadati</taxon>
        <taxon>Bacteroidota</taxon>
        <taxon>Sphingobacteriia</taxon>
        <taxon>Sphingobacteriales</taxon>
        <taxon>Sphingobacteriaceae</taxon>
        <taxon>Sphingobacterium</taxon>
    </lineage>
</organism>
<accession>A0A2S9JU69</accession>
<keyword evidence="1" id="KW-1133">Transmembrane helix</keyword>
<dbReference type="RefSeq" id="WP_105723975.1">
    <property type="nucleotide sequence ID" value="NZ_PVBS01000001.1"/>
</dbReference>
<gene>
    <name evidence="2" type="ORF">C5749_06155</name>
</gene>